<reference evidence="1" key="1">
    <citation type="journal article" date="2021" name="New Phytol.">
        <title>Evolutionary innovations through gain and loss of genes in the ectomycorrhizal Boletales.</title>
        <authorList>
            <person name="Wu G."/>
            <person name="Miyauchi S."/>
            <person name="Morin E."/>
            <person name="Kuo A."/>
            <person name="Drula E."/>
            <person name="Varga T."/>
            <person name="Kohler A."/>
            <person name="Feng B."/>
            <person name="Cao Y."/>
            <person name="Lipzen A."/>
            <person name="Daum C."/>
            <person name="Hundley H."/>
            <person name="Pangilinan J."/>
            <person name="Johnson J."/>
            <person name="Barry K."/>
            <person name="LaButti K."/>
            <person name="Ng V."/>
            <person name="Ahrendt S."/>
            <person name="Min B."/>
            <person name="Choi I.G."/>
            <person name="Park H."/>
            <person name="Plett J.M."/>
            <person name="Magnuson J."/>
            <person name="Spatafora J.W."/>
            <person name="Nagy L.G."/>
            <person name="Henrissat B."/>
            <person name="Grigoriev I.V."/>
            <person name="Yang Z.L."/>
            <person name="Xu J."/>
            <person name="Martin F.M."/>
        </authorList>
    </citation>
    <scope>NUCLEOTIDE SEQUENCE</scope>
    <source>
        <strain evidence="1">KUC20120723A-06</strain>
    </source>
</reference>
<evidence type="ECO:0000313" key="2">
    <source>
        <dbReference type="Proteomes" id="UP000790709"/>
    </source>
</evidence>
<dbReference type="Proteomes" id="UP000790709">
    <property type="component" value="Unassembled WGS sequence"/>
</dbReference>
<accession>A0ACB8BKC2</accession>
<gene>
    <name evidence="1" type="ORF">BV22DRAFT_398871</name>
</gene>
<name>A0ACB8BKC2_9AGAM</name>
<organism evidence="1 2">
    <name type="scientific">Leucogyrophana mollusca</name>
    <dbReference type="NCBI Taxonomy" id="85980"/>
    <lineage>
        <taxon>Eukaryota</taxon>
        <taxon>Fungi</taxon>
        <taxon>Dikarya</taxon>
        <taxon>Basidiomycota</taxon>
        <taxon>Agaricomycotina</taxon>
        <taxon>Agaricomycetes</taxon>
        <taxon>Agaricomycetidae</taxon>
        <taxon>Boletales</taxon>
        <taxon>Boletales incertae sedis</taxon>
        <taxon>Leucogyrophana</taxon>
    </lineage>
</organism>
<comment type="caution">
    <text evidence="1">The sequence shown here is derived from an EMBL/GenBank/DDBJ whole genome shotgun (WGS) entry which is preliminary data.</text>
</comment>
<keyword evidence="2" id="KW-1185">Reference proteome</keyword>
<sequence>MSSLISLSVQQQTSVAYPNLPPPGVLDPFVLHGRSDGSLVTACLWIEETDLDATLTWASHWPGPVSLVLVTSSLPESVEYASLLRRLPGPSGSMPPPSHLSLHVLHVHSSFSGSTNAYLNLARLLSQTPQVIIFPGGPPGFLSADDQRLFLGKVNSRVTLNRPIIVVSETLKTYPFRPLSPVVLASDHPIWCTERYFLLGSRSLDWEECLWQLWLEAFGDVSLLVLPSRPIANVTTEPSSYVVCTVLMFAQKLTCFQMKTRRRWSYKFRMEACVLASKRSQALETFNKKNDKKRLHWRRRLCRENSICTFPTHRHGQSSGFSLSSSLCTVPNVEGCLPHSAVSACASGR</sequence>
<protein>
    <submittedName>
        <fullName evidence="1">Uncharacterized protein</fullName>
    </submittedName>
</protein>
<evidence type="ECO:0000313" key="1">
    <source>
        <dbReference type="EMBL" id="KAH7925946.1"/>
    </source>
</evidence>
<proteinExistence type="predicted"/>
<dbReference type="EMBL" id="MU266392">
    <property type="protein sequence ID" value="KAH7925946.1"/>
    <property type="molecule type" value="Genomic_DNA"/>
</dbReference>